<sequence>MAALNAILPIFLLIMLGYGLCRFGVLTPDLAKGVSVVAFKLFLPCVLLTGLATARLDQGFSPGLLLAYFIPALGVFVCTSLYMHRRFGMATSLGLCACFSNNVLIGLPLVATLFGDQGLIYTFSVLAFHSLLLFTFQSLYTSFAGAEAFSMKGFLTNLANPLIVGILIGITINVSGISLPGAVDHVLHWMADAALPCALIVLGANLSTFRLMPSRLAVGLTVVKLVLMPAAVLLVSVLVGLNPLARAVLIVMAANPAGVNVLAFARTPGDVKISSSTILVSTAFSIVTLPLWMAIASAI</sequence>
<accession>A0A917PLG4</accession>
<comment type="similarity">
    <text evidence="2">Belongs to the auxin efflux carrier (TC 2.A.69) family.</text>
</comment>
<organism evidence="9 10">
    <name type="scientific">Pseudomonas matsuisoli</name>
    <dbReference type="NCBI Taxonomy" id="1515666"/>
    <lineage>
        <taxon>Bacteria</taxon>
        <taxon>Pseudomonadati</taxon>
        <taxon>Pseudomonadota</taxon>
        <taxon>Gammaproteobacteria</taxon>
        <taxon>Pseudomonadales</taxon>
        <taxon>Pseudomonadaceae</taxon>
        <taxon>Pseudomonas</taxon>
    </lineage>
</organism>
<evidence type="ECO:0000256" key="2">
    <source>
        <dbReference type="ARBA" id="ARBA00010145"/>
    </source>
</evidence>
<evidence type="ECO:0000256" key="3">
    <source>
        <dbReference type="ARBA" id="ARBA00022448"/>
    </source>
</evidence>
<keyword evidence="6 8" id="KW-1133">Transmembrane helix</keyword>
<evidence type="ECO:0000313" key="9">
    <source>
        <dbReference type="EMBL" id="GGJ83939.1"/>
    </source>
</evidence>
<dbReference type="Pfam" id="PF03547">
    <property type="entry name" value="Mem_trans"/>
    <property type="match status" value="2"/>
</dbReference>
<feature type="transmembrane region" description="Helical" evidence="8">
    <location>
        <begin position="6"/>
        <end position="25"/>
    </location>
</feature>
<gene>
    <name evidence="9" type="ORF">GCM10009304_07460</name>
</gene>
<keyword evidence="4" id="KW-1003">Cell membrane</keyword>
<evidence type="ECO:0000256" key="6">
    <source>
        <dbReference type="ARBA" id="ARBA00022989"/>
    </source>
</evidence>
<proteinExistence type="inferred from homology"/>
<dbReference type="EMBL" id="BMPO01000002">
    <property type="protein sequence ID" value="GGJ83939.1"/>
    <property type="molecule type" value="Genomic_DNA"/>
</dbReference>
<feature type="transmembrane region" description="Helical" evidence="8">
    <location>
        <begin position="186"/>
        <end position="204"/>
    </location>
</feature>
<evidence type="ECO:0000256" key="7">
    <source>
        <dbReference type="ARBA" id="ARBA00023136"/>
    </source>
</evidence>
<dbReference type="PANTHER" id="PTHR36838:SF3">
    <property type="entry name" value="TRANSPORTER AUXIN EFFLUX CARRIER EC FAMILY"/>
    <property type="match status" value="1"/>
</dbReference>
<dbReference type="InterPro" id="IPR038770">
    <property type="entry name" value="Na+/solute_symporter_sf"/>
</dbReference>
<reference evidence="9" key="1">
    <citation type="journal article" date="2014" name="Int. J. Syst. Evol. Microbiol.">
        <title>Complete genome sequence of Corynebacterium casei LMG S-19264T (=DSM 44701T), isolated from a smear-ripened cheese.</title>
        <authorList>
            <consortium name="US DOE Joint Genome Institute (JGI-PGF)"/>
            <person name="Walter F."/>
            <person name="Albersmeier A."/>
            <person name="Kalinowski J."/>
            <person name="Ruckert C."/>
        </authorList>
    </citation>
    <scope>NUCLEOTIDE SEQUENCE</scope>
    <source>
        <strain evidence="9">JCM 30078</strain>
    </source>
</reference>
<comment type="caution">
    <text evidence="9">The sequence shown here is derived from an EMBL/GenBank/DDBJ whole genome shotgun (WGS) entry which is preliminary data.</text>
</comment>
<dbReference type="PANTHER" id="PTHR36838">
    <property type="entry name" value="AUXIN EFFLUX CARRIER FAMILY PROTEIN"/>
    <property type="match status" value="1"/>
</dbReference>
<feature type="transmembrane region" description="Helical" evidence="8">
    <location>
        <begin position="154"/>
        <end position="174"/>
    </location>
</feature>
<keyword evidence="10" id="KW-1185">Reference proteome</keyword>
<evidence type="ECO:0000256" key="5">
    <source>
        <dbReference type="ARBA" id="ARBA00022692"/>
    </source>
</evidence>
<name>A0A917PLG4_9PSED</name>
<feature type="transmembrane region" description="Helical" evidence="8">
    <location>
        <begin position="244"/>
        <end position="265"/>
    </location>
</feature>
<feature type="transmembrane region" description="Helical" evidence="8">
    <location>
        <begin position="277"/>
        <end position="295"/>
    </location>
</feature>
<dbReference type="GO" id="GO:0005886">
    <property type="term" value="C:plasma membrane"/>
    <property type="evidence" value="ECO:0007669"/>
    <property type="project" value="UniProtKB-SubCell"/>
</dbReference>
<evidence type="ECO:0000256" key="1">
    <source>
        <dbReference type="ARBA" id="ARBA00004651"/>
    </source>
</evidence>
<comment type="subcellular location">
    <subcellularLocation>
        <location evidence="1">Cell membrane</location>
        <topology evidence="1">Multi-pass membrane protein</topology>
    </subcellularLocation>
</comment>
<feature type="transmembrane region" description="Helical" evidence="8">
    <location>
        <begin position="94"/>
        <end position="114"/>
    </location>
</feature>
<feature type="transmembrane region" description="Helical" evidence="8">
    <location>
        <begin position="37"/>
        <end position="54"/>
    </location>
</feature>
<feature type="transmembrane region" description="Helical" evidence="8">
    <location>
        <begin position="216"/>
        <end position="238"/>
    </location>
</feature>
<dbReference type="AlphaFoldDB" id="A0A917PLG4"/>
<evidence type="ECO:0000256" key="4">
    <source>
        <dbReference type="ARBA" id="ARBA00022475"/>
    </source>
</evidence>
<keyword evidence="5 8" id="KW-0812">Transmembrane</keyword>
<dbReference type="GO" id="GO:0055085">
    <property type="term" value="P:transmembrane transport"/>
    <property type="evidence" value="ECO:0007669"/>
    <property type="project" value="InterPro"/>
</dbReference>
<keyword evidence="3" id="KW-0813">Transport</keyword>
<dbReference type="InterPro" id="IPR004776">
    <property type="entry name" value="Mem_transp_PIN-like"/>
</dbReference>
<reference evidence="9" key="2">
    <citation type="submission" date="2020-09" db="EMBL/GenBank/DDBJ databases">
        <authorList>
            <person name="Sun Q."/>
            <person name="Ohkuma M."/>
        </authorList>
    </citation>
    <scope>NUCLEOTIDE SEQUENCE</scope>
    <source>
        <strain evidence="9">JCM 30078</strain>
    </source>
</reference>
<dbReference type="RefSeq" id="WP_188981822.1">
    <property type="nucleotide sequence ID" value="NZ_BMPO01000002.1"/>
</dbReference>
<protein>
    <submittedName>
        <fullName evidence="9">Membrane protein</fullName>
    </submittedName>
</protein>
<feature type="transmembrane region" description="Helical" evidence="8">
    <location>
        <begin position="60"/>
        <end position="82"/>
    </location>
</feature>
<dbReference type="Proteomes" id="UP000635983">
    <property type="component" value="Unassembled WGS sequence"/>
</dbReference>
<evidence type="ECO:0000256" key="8">
    <source>
        <dbReference type="SAM" id="Phobius"/>
    </source>
</evidence>
<feature type="transmembrane region" description="Helical" evidence="8">
    <location>
        <begin position="120"/>
        <end position="142"/>
    </location>
</feature>
<keyword evidence="7 8" id="KW-0472">Membrane</keyword>
<evidence type="ECO:0000313" key="10">
    <source>
        <dbReference type="Proteomes" id="UP000635983"/>
    </source>
</evidence>
<dbReference type="Gene3D" id="1.20.1530.20">
    <property type="match status" value="1"/>
</dbReference>